<feature type="binding site" evidence="2">
    <location>
        <position position="59"/>
    </location>
    <ligand>
        <name>Fe cation</name>
        <dbReference type="ChEBI" id="CHEBI:24875"/>
    </ligand>
</feature>
<dbReference type="SUPFAM" id="SSF51182">
    <property type="entry name" value="RmlC-like cupins"/>
    <property type="match status" value="1"/>
</dbReference>
<sequence length="229" mass="24921">MIKVRKADERGRANFGWLHSRHTFSFGSYYDPAQMGFSRLRVINDDAVAPGAGFDTHGHRDMEIISYVLEGSIAHKDSSGNEEILSAGEFQLMSAGTGILHSEFNPSSSRPLKFLQIWIEPNVLGGKPGYQQKDFGRNPGLTLVAGPDGADGSLVIKQDARLYQLWLGQGEQARLELASGRQAWVQLVDGELAVNGESLSLGDGAALSGETQLYFSADRPVRALVFDLP</sequence>
<dbReference type="InterPro" id="IPR012093">
    <property type="entry name" value="Pirin"/>
</dbReference>
<dbReference type="OrthoDB" id="9780903at2"/>
<dbReference type="InterPro" id="IPR041602">
    <property type="entry name" value="Quercetinase_C"/>
</dbReference>
<dbReference type="InterPro" id="IPR003829">
    <property type="entry name" value="Pirin_N_dom"/>
</dbReference>
<feature type="binding site" evidence="2">
    <location>
        <position position="57"/>
    </location>
    <ligand>
        <name>Fe cation</name>
        <dbReference type="ChEBI" id="CHEBI:24875"/>
    </ligand>
</feature>
<dbReference type="PANTHER" id="PTHR43212">
    <property type="entry name" value="QUERCETIN 2,3-DIOXYGENASE"/>
    <property type="match status" value="1"/>
</dbReference>
<comment type="caution">
    <text evidence="6">The sequence shown here is derived from an EMBL/GenBank/DDBJ whole genome shotgun (WGS) entry which is preliminary data.</text>
</comment>
<comment type="cofactor">
    <cofactor evidence="2">
        <name>Fe cation</name>
        <dbReference type="ChEBI" id="CHEBI:24875"/>
    </cofactor>
    <text evidence="2">Binds 1 Fe cation per subunit.</text>
</comment>
<dbReference type="Pfam" id="PF17954">
    <property type="entry name" value="Pirin_C_2"/>
    <property type="match status" value="1"/>
</dbReference>
<feature type="domain" description="Pirin N-terminal" evidence="4">
    <location>
        <begin position="9"/>
        <end position="119"/>
    </location>
</feature>
<keyword evidence="7" id="KW-1185">Reference proteome</keyword>
<dbReference type="Gene3D" id="2.60.120.10">
    <property type="entry name" value="Jelly Rolls"/>
    <property type="match status" value="2"/>
</dbReference>
<dbReference type="InterPro" id="IPR011051">
    <property type="entry name" value="RmlC_Cupin_sf"/>
</dbReference>
<dbReference type="PANTHER" id="PTHR43212:SF3">
    <property type="entry name" value="QUERCETIN 2,3-DIOXYGENASE"/>
    <property type="match status" value="1"/>
</dbReference>
<keyword evidence="2" id="KW-0408">Iron</keyword>
<dbReference type="Pfam" id="PF02678">
    <property type="entry name" value="Pirin"/>
    <property type="match status" value="1"/>
</dbReference>
<feature type="binding site" evidence="2">
    <location>
        <position position="101"/>
    </location>
    <ligand>
        <name>Fe cation</name>
        <dbReference type="ChEBI" id="CHEBI:24875"/>
    </ligand>
</feature>
<evidence type="ECO:0000256" key="3">
    <source>
        <dbReference type="RuleBase" id="RU003457"/>
    </source>
</evidence>
<dbReference type="PIRSF" id="PIRSF006232">
    <property type="entry name" value="Pirin"/>
    <property type="match status" value="1"/>
</dbReference>
<keyword evidence="2" id="KW-0479">Metal-binding</keyword>
<name>A0A2P7QII0_9GAMM</name>
<dbReference type="InterPro" id="IPR014710">
    <property type="entry name" value="RmlC-like_jellyroll"/>
</dbReference>
<evidence type="ECO:0000313" key="6">
    <source>
        <dbReference type="EMBL" id="PSJ37783.1"/>
    </source>
</evidence>
<evidence type="ECO:0000259" key="4">
    <source>
        <dbReference type="Pfam" id="PF02678"/>
    </source>
</evidence>
<evidence type="ECO:0000256" key="1">
    <source>
        <dbReference type="ARBA" id="ARBA00008416"/>
    </source>
</evidence>
<dbReference type="CDD" id="cd02910">
    <property type="entry name" value="cupin_Yhhw_N"/>
    <property type="match status" value="1"/>
</dbReference>
<evidence type="ECO:0000256" key="2">
    <source>
        <dbReference type="PIRSR" id="PIRSR006232-1"/>
    </source>
</evidence>
<feature type="binding site" evidence="2">
    <location>
        <position position="103"/>
    </location>
    <ligand>
        <name>Fe cation</name>
        <dbReference type="ChEBI" id="CHEBI:24875"/>
    </ligand>
</feature>
<protein>
    <submittedName>
        <fullName evidence="6">Pirin family protein</fullName>
    </submittedName>
</protein>
<dbReference type="CDD" id="cd20311">
    <property type="entry name" value="cupin_Yhhw_C"/>
    <property type="match status" value="1"/>
</dbReference>
<dbReference type="AlphaFoldDB" id="A0A2P7QII0"/>
<dbReference type="GO" id="GO:0046872">
    <property type="term" value="F:metal ion binding"/>
    <property type="evidence" value="ECO:0007669"/>
    <property type="project" value="UniProtKB-KW"/>
</dbReference>
<gene>
    <name evidence="6" type="ORF">C7I36_15105</name>
</gene>
<organism evidence="6 7">
    <name type="scientific">Zobellella taiwanensis</name>
    <dbReference type="NCBI Taxonomy" id="347535"/>
    <lineage>
        <taxon>Bacteria</taxon>
        <taxon>Pseudomonadati</taxon>
        <taxon>Pseudomonadota</taxon>
        <taxon>Gammaproteobacteria</taxon>
        <taxon>Aeromonadales</taxon>
        <taxon>Aeromonadaceae</taxon>
        <taxon>Zobellella</taxon>
    </lineage>
</organism>
<dbReference type="EMBL" id="PXYH01000026">
    <property type="protein sequence ID" value="PSJ37783.1"/>
    <property type="molecule type" value="Genomic_DNA"/>
</dbReference>
<evidence type="ECO:0000313" key="7">
    <source>
        <dbReference type="Proteomes" id="UP000242181"/>
    </source>
</evidence>
<proteinExistence type="inferred from homology"/>
<reference evidence="6 7" key="1">
    <citation type="submission" date="2018-03" db="EMBL/GenBank/DDBJ databases">
        <title>The draft genome of Zobellella taiwanensis JCM 13381.</title>
        <authorList>
            <person name="Liu L."/>
            <person name="Li L."/>
            <person name="Wang T."/>
            <person name="Zhang X."/>
            <person name="Liang L."/>
        </authorList>
    </citation>
    <scope>NUCLEOTIDE SEQUENCE [LARGE SCALE GENOMIC DNA]</scope>
    <source>
        <strain evidence="6 7">JCM 13381</strain>
    </source>
</reference>
<comment type="similarity">
    <text evidence="1 3">Belongs to the pirin family.</text>
</comment>
<dbReference type="Proteomes" id="UP000242181">
    <property type="component" value="Unassembled WGS sequence"/>
</dbReference>
<evidence type="ECO:0000259" key="5">
    <source>
        <dbReference type="Pfam" id="PF17954"/>
    </source>
</evidence>
<dbReference type="RefSeq" id="WP_106454520.1">
    <property type="nucleotide sequence ID" value="NZ_PXYH01000026.1"/>
</dbReference>
<feature type="domain" description="Quercetin 2,3-dioxygenase C-terminal cupin" evidence="5">
    <location>
        <begin position="143"/>
        <end position="228"/>
    </location>
</feature>
<accession>A0A2P7QII0</accession>